<dbReference type="InterPro" id="IPR000719">
    <property type="entry name" value="Prot_kinase_dom"/>
</dbReference>
<dbReference type="InterPro" id="IPR018247">
    <property type="entry name" value="EF_Hand_1_Ca_BS"/>
</dbReference>
<dbReference type="Pfam" id="PF00069">
    <property type="entry name" value="Pkinase"/>
    <property type="match status" value="1"/>
</dbReference>
<dbReference type="FunFam" id="1.10.510.10:FF:000571">
    <property type="entry name" value="Maternal embryonic leucine zipper kinase"/>
    <property type="match status" value="1"/>
</dbReference>
<dbReference type="InterPro" id="IPR011992">
    <property type="entry name" value="EF-hand-dom_pair"/>
</dbReference>
<dbReference type="EMBL" id="BRXZ01001394">
    <property type="protein sequence ID" value="GMH70120.1"/>
    <property type="molecule type" value="Genomic_DNA"/>
</dbReference>
<dbReference type="PROSITE" id="PS00018">
    <property type="entry name" value="EF_HAND_1"/>
    <property type="match status" value="2"/>
</dbReference>
<evidence type="ECO:0000256" key="3">
    <source>
        <dbReference type="ARBA" id="ARBA00022837"/>
    </source>
</evidence>
<gene>
    <name evidence="10" type="ORF">TrRE_jg9124</name>
</gene>
<dbReference type="GO" id="GO:0005509">
    <property type="term" value="F:calcium ion binding"/>
    <property type="evidence" value="ECO:0007669"/>
    <property type="project" value="InterPro"/>
</dbReference>
<feature type="domain" description="EF-hand" evidence="9">
    <location>
        <begin position="476"/>
        <end position="511"/>
    </location>
</feature>
<dbReference type="SMART" id="SM00054">
    <property type="entry name" value="EFh"/>
    <property type="match status" value="2"/>
</dbReference>
<name>A0A9W7ALU0_9STRA</name>
<feature type="compositionally biased region" description="Polar residues" evidence="7">
    <location>
        <begin position="1"/>
        <end position="11"/>
    </location>
</feature>
<evidence type="ECO:0000256" key="4">
    <source>
        <dbReference type="ARBA" id="ARBA00022840"/>
    </source>
</evidence>
<evidence type="ECO:0000256" key="7">
    <source>
        <dbReference type="SAM" id="MobiDB-lite"/>
    </source>
</evidence>
<comment type="similarity">
    <text evidence="5">Belongs to the protein kinase superfamily. Ser/Thr protein kinase family. CDPK subfamily.</text>
</comment>
<accession>A0A9W7ALU0</accession>
<keyword evidence="4 6" id="KW-0067">ATP-binding</keyword>
<evidence type="ECO:0000256" key="2">
    <source>
        <dbReference type="ARBA" id="ARBA00022741"/>
    </source>
</evidence>
<evidence type="ECO:0000256" key="6">
    <source>
        <dbReference type="PROSITE-ProRule" id="PRU10141"/>
    </source>
</evidence>
<dbReference type="PROSITE" id="PS50222">
    <property type="entry name" value="EF_HAND_2"/>
    <property type="match status" value="2"/>
</dbReference>
<dbReference type="Proteomes" id="UP001165082">
    <property type="component" value="Unassembled WGS sequence"/>
</dbReference>
<evidence type="ECO:0008006" key="12">
    <source>
        <dbReference type="Google" id="ProtNLM"/>
    </source>
</evidence>
<dbReference type="OrthoDB" id="193931at2759"/>
<dbReference type="SMART" id="SM00220">
    <property type="entry name" value="S_TKc"/>
    <property type="match status" value="1"/>
</dbReference>
<dbReference type="FunFam" id="3.30.200.20:FF:000042">
    <property type="entry name" value="Aurora kinase A"/>
    <property type="match status" value="1"/>
</dbReference>
<dbReference type="GO" id="GO:0004672">
    <property type="term" value="F:protein kinase activity"/>
    <property type="evidence" value="ECO:0007669"/>
    <property type="project" value="InterPro"/>
</dbReference>
<feature type="compositionally biased region" description="Basic and acidic residues" evidence="7">
    <location>
        <begin position="50"/>
        <end position="73"/>
    </location>
</feature>
<keyword evidence="1" id="KW-0677">Repeat</keyword>
<proteinExistence type="inferred from homology"/>
<protein>
    <recommendedName>
        <fullName evidence="12">Calmodulin</fullName>
    </recommendedName>
</protein>
<dbReference type="InterPro" id="IPR017441">
    <property type="entry name" value="Protein_kinase_ATP_BS"/>
</dbReference>
<evidence type="ECO:0000259" key="9">
    <source>
        <dbReference type="PROSITE" id="PS50222"/>
    </source>
</evidence>
<feature type="domain" description="EF-hand" evidence="9">
    <location>
        <begin position="440"/>
        <end position="475"/>
    </location>
</feature>
<feature type="compositionally biased region" description="Basic and acidic residues" evidence="7">
    <location>
        <begin position="414"/>
        <end position="424"/>
    </location>
</feature>
<dbReference type="Gene3D" id="1.10.510.10">
    <property type="entry name" value="Transferase(Phosphotransferase) domain 1"/>
    <property type="match status" value="1"/>
</dbReference>
<evidence type="ECO:0000256" key="1">
    <source>
        <dbReference type="ARBA" id="ARBA00022737"/>
    </source>
</evidence>
<dbReference type="SUPFAM" id="SSF56112">
    <property type="entry name" value="Protein kinase-like (PK-like)"/>
    <property type="match status" value="1"/>
</dbReference>
<dbReference type="PROSITE" id="PS00108">
    <property type="entry name" value="PROTEIN_KINASE_ST"/>
    <property type="match status" value="1"/>
</dbReference>
<dbReference type="PROSITE" id="PS50011">
    <property type="entry name" value="PROTEIN_KINASE_DOM"/>
    <property type="match status" value="1"/>
</dbReference>
<evidence type="ECO:0000313" key="10">
    <source>
        <dbReference type="EMBL" id="GMH70120.1"/>
    </source>
</evidence>
<comment type="caution">
    <text evidence="10">The sequence shown here is derived from an EMBL/GenBank/DDBJ whole genome shotgun (WGS) entry which is preliminary data.</text>
</comment>
<keyword evidence="11" id="KW-1185">Reference proteome</keyword>
<keyword evidence="2 6" id="KW-0547">Nucleotide-binding</keyword>
<evidence type="ECO:0000259" key="8">
    <source>
        <dbReference type="PROSITE" id="PS50011"/>
    </source>
</evidence>
<feature type="region of interest" description="Disordered" evidence="7">
    <location>
        <begin position="409"/>
        <end position="428"/>
    </location>
</feature>
<dbReference type="PROSITE" id="PS00107">
    <property type="entry name" value="PROTEIN_KINASE_ATP"/>
    <property type="match status" value="1"/>
</dbReference>
<evidence type="ECO:0000256" key="5">
    <source>
        <dbReference type="ARBA" id="ARBA00024334"/>
    </source>
</evidence>
<dbReference type="Gene3D" id="6.10.140.620">
    <property type="match status" value="1"/>
</dbReference>
<dbReference type="FunFam" id="1.10.238.10:FF:000527">
    <property type="entry name" value="Calmodulin-3"/>
    <property type="match status" value="1"/>
</dbReference>
<dbReference type="InterPro" id="IPR002048">
    <property type="entry name" value="EF_hand_dom"/>
</dbReference>
<feature type="binding site" evidence="6">
    <location>
        <position position="133"/>
    </location>
    <ligand>
        <name>ATP</name>
        <dbReference type="ChEBI" id="CHEBI:30616"/>
    </ligand>
</feature>
<dbReference type="Gene3D" id="3.30.200.20">
    <property type="entry name" value="Phosphorylase Kinase, domain 1"/>
    <property type="match status" value="1"/>
</dbReference>
<feature type="domain" description="Protein kinase" evidence="8">
    <location>
        <begin position="104"/>
        <end position="359"/>
    </location>
</feature>
<reference evidence="10" key="1">
    <citation type="submission" date="2022-07" db="EMBL/GenBank/DDBJ databases">
        <title>Genome analysis of Parmales, a sister group of diatoms, reveals the evolutionary specialization of diatoms from phago-mixotrophs to photoautotrophs.</title>
        <authorList>
            <person name="Ban H."/>
            <person name="Sato S."/>
            <person name="Yoshikawa S."/>
            <person name="Kazumasa Y."/>
            <person name="Nakamura Y."/>
            <person name="Ichinomiya M."/>
            <person name="Saitoh K."/>
            <person name="Sato N."/>
            <person name="Blanc-Mathieu R."/>
            <person name="Endo H."/>
            <person name="Kuwata A."/>
            <person name="Ogata H."/>
        </authorList>
    </citation>
    <scope>NUCLEOTIDE SEQUENCE</scope>
</reference>
<evidence type="ECO:0000313" key="11">
    <source>
        <dbReference type="Proteomes" id="UP001165082"/>
    </source>
</evidence>
<dbReference type="SUPFAM" id="SSF47473">
    <property type="entry name" value="EF-hand"/>
    <property type="match status" value="1"/>
</dbReference>
<feature type="compositionally biased region" description="Polar residues" evidence="7">
    <location>
        <begin position="29"/>
        <end position="42"/>
    </location>
</feature>
<dbReference type="GO" id="GO:0005524">
    <property type="term" value="F:ATP binding"/>
    <property type="evidence" value="ECO:0007669"/>
    <property type="project" value="UniProtKB-UniRule"/>
</dbReference>
<dbReference type="CDD" id="cd05117">
    <property type="entry name" value="STKc_CAMK"/>
    <property type="match status" value="1"/>
</dbReference>
<organism evidence="10 11">
    <name type="scientific">Triparma retinervis</name>
    <dbReference type="NCBI Taxonomy" id="2557542"/>
    <lineage>
        <taxon>Eukaryota</taxon>
        <taxon>Sar</taxon>
        <taxon>Stramenopiles</taxon>
        <taxon>Ochrophyta</taxon>
        <taxon>Bolidophyceae</taxon>
        <taxon>Parmales</taxon>
        <taxon>Triparmaceae</taxon>
        <taxon>Triparma</taxon>
    </lineage>
</organism>
<dbReference type="InterPro" id="IPR011009">
    <property type="entry name" value="Kinase-like_dom_sf"/>
</dbReference>
<dbReference type="PANTHER" id="PTHR24347">
    <property type="entry name" value="SERINE/THREONINE-PROTEIN KINASE"/>
    <property type="match status" value="1"/>
</dbReference>
<keyword evidence="3" id="KW-0106">Calcium</keyword>
<dbReference type="Gene3D" id="1.10.238.10">
    <property type="entry name" value="EF-hand"/>
    <property type="match status" value="1"/>
</dbReference>
<dbReference type="AlphaFoldDB" id="A0A9W7ALU0"/>
<feature type="region of interest" description="Disordered" evidence="7">
    <location>
        <begin position="1"/>
        <end position="94"/>
    </location>
</feature>
<dbReference type="InterPro" id="IPR008271">
    <property type="entry name" value="Ser/Thr_kinase_AS"/>
</dbReference>
<sequence>MGNCNSSTPETKTIPVAGSPVEEPAKISTPVSAPTPNVSVSAPTDPPAEEILKAEAVEKVRTAEDGKKVEKENGSTSDTGAKKDTDAAPQKLIPESKTGFLDDYSFGTDLGSGSFSVVKKVIHKVSGAAYAVKCIKRSSLPPDEVDALRDEVSILGEVKHENIIHMHAFYEESEYYYLVMEIMDGGELFDRIVQKSFYNEKEARDLVKILLEAIHYMHERNIVHRDLKPENLLLASMTNDSDIRLADFGFAKRVSTPLSTQCGTPGYVAPEILKGDKYGLSVDMWSIGVITYILLGGYPPFHDDNQAVLYRKIKEGNFDFHPEYWDPVSKEAKNLIKSMLTVNIDDRLTAKDALNDPWINMSDSDLEAHDLNGTLDEIKKFNARKKLKGTIKAVMAMGKMKRLIESLTQASHQIDQDNKAEEGSGKQNQGDVIASLLSEEQVAEFKEEFNKFDENGDGTVTTEELAVVMKNLGQNPTEEQLKDMVEEVDIDKNGTIEFGEFIMMMTKLMGGAATTEDRVE</sequence>
<dbReference type="Pfam" id="PF13499">
    <property type="entry name" value="EF-hand_7"/>
    <property type="match status" value="1"/>
</dbReference>
<dbReference type="CDD" id="cd00051">
    <property type="entry name" value="EFh"/>
    <property type="match status" value="1"/>
</dbReference>